<dbReference type="SUPFAM" id="SSF63748">
    <property type="entry name" value="Tudor/PWWP/MBT"/>
    <property type="match status" value="4"/>
</dbReference>
<dbReference type="Gene3D" id="2.30.30.140">
    <property type="match status" value="4"/>
</dbReference>
<feature type="domain" description="Tudor" evidence="1">
    <location>
        <begin position="323"/>
        <end position="382"/>
    </location>
</feature>
<feature type="non-terminal residue" evidence="2">
    <location>
        <position position="1"/>
    </location>
</feature>
<dbReference type="Pfam" id="PF00567">
    <property type="entry name" value="TUDOR"/>
    <property type="match status" value="4"/>
</dbReference>
<feature type="domain" description="Tudor" evidence="1">
    <location>
        <begin position="77"/>
        <end position="136"/>
    </location>
</feature>
<dbReference type="Gene3D" id="2.40.50.90">
    <property type="match status" value="4"/>
</dbReference>
<feature type="domain" description="Tudor" evidence="1">
    <location>
        <begin position="575"/>
        <end position="640"/>
    </location>
</feature>
<protein>
    <recommendedName>
        <fullName evidence="1">Tudor domain-containing protein</fullName>
    </recommendedName>
</protein>
<dbReference type="FunFam" id="2.30.30.140:FF:000018">
    <property type="entry name" value="Serine/threonine-protein kinase 31"/>
    <property type="match status" value="2"/>
</dbReference>
<reference evidence="2" key="1">
    <citation type="submission" date="2014-12" db="EMBL/GenBank/DDBJ databases">
        <title>Insight into the proteome of Arion vulgaris.</title>
        <authorList>
            <person name="Aradska J."/>
            <person name="Bulat T."/>
            <person name="Smidak R."/>
            <person name="Sarate P."/>
            <person name="Gangsoo J."/>
            <person name="Sialana F."/>
            <person name="Bilban M."/>
            <person name="Lubec G."/>
        </authorList>
    </citation>
    <scope>NUCLEOTIDE SEQUENCE</scope>
    <source>
        <tissue evidence="2">Skin</tissue>
    </source>
</reference>
<name>A0A0B7AM78_9EUPU</name>
<dbReference type="InterPro" id="IPR002999">
    <property type="entry name" value="Tudor"/>
</dbReference>
<sequence length="1174" mass="129750">LPHQVSTETKELLHQVSTETKELPTVSTDTKYGNRTVYISHIESNGLFYTQPVDTDLADIADSLETLLSTSSSLSQEVGVGDVVCAMFTEDDCWYRAQIESCHSDSRYSVRFLDYGNSDLVGRDRLAALPESLDLSLVPAYAVKCRLYGISGDLTTQQSDKLREAVQDQMVKVAYRREIDGVHEVDLCLGGVNIIQTLELLTGSISSDLIMTDMDSEKESTCSEACRNEEQSDVVPDTPAATIRDGMDTMKSNNIVLEVVSTDVTQVDDVASIHRAAASISYVYSPDRFYIQLEDSKAGLNEMMDTIYEHLSSLPEHVEPVPAWKIGDVCAALYEDESWYRVKIESLTDDGSVGTIFYIDYGNTESVELASLRQLPEKLTSVSPFALQAKLAGVSPQEESWTEEALQEFKNMVENKCVLADILEVNNAGLDCVVHLLCLGIHVHEELIRKGHAVAGRDIAVSTCVQHFFSDNESSCAETKTEEYSPCLESTHLEGDSETAQETMITHVTNVDLKLGCVSSSLKELEEIDVFVSHTVSPSHFWCQLSSSSDVLSDINHSMATIYNSKPAGNKVRESLHVGDVVVAVYSDDGELYRARVVNVHSAVGVESTPKTVVRFVDYGNESEVSNSQVFEMDASLCRWPAQAFSCCLDKVQPLDETWSLEACLKFSEIVTGQQLLLKMVGREQDGGTVLVELVVKETSQSVNSAMLNSGLAKVTLSQTRTPMSEMKTMDISEIESLEMTQPIMESTASVVDVTQDRVRTFIFEAADDRQFKSVRLSMHTEYDVVVSNNELPNAFHVQLVELRDQYMSLMSEIADHVASDCSQDQPTFLPDPGHVCLVKHCGLWYRGQVTAKDDSSSWNVESVDCGWVVQVSSKELRPLPSRLRHLPAQAVPCCLAGIVSVESEWTLEAITFFIECIQDAQLCMYILENTDDGKCGVYLSDLNTSSFQSINRAMVELGYAEVVSGSNIEVQIEMEKTLDTDGLEDLEKSFNEVSQFKCNGRNDLNMKVIATSTLSSDNPLLQPASEGDCEMFNTEADQSHISRTDVVGEPQSENQALRTDDAQISKIEFNCALAVDRIDEMGCIENYSEGCLSIDLEDTESGEDSNITEDVTTIITTEEPPPPTSYHQSNIDDTTSVFSERIKDDDQVPDAKGDACHDKCEHLEDVDTPVSTV</sequence>
<dbReference type="InterPro" id="IPR050621">
    <property type="entry name" value="Tudor_domain_containing"/>
</dbReference>
<dbReference type="AlphaFoldDB" id="A0A0B7AM78"/>
<dbReference type="SMART" id="SM00333">
    <property type="entry name" value="TUDOR"/>
    <property type="match status" value="4"/>
</dbReference>
<gene>
    <name evidence="2" type="primary">ORF123827</name>
</gene>
<dbReference type="PANTHER" id="PTHR22948:SF76">
    <property type="entry name" value="FI20010P1-RELATED"/>
    <property type="match status" value="1"/>
</dbReference>
<dbReference type="PROSITE" id="PS50304">
    <property type="entry name" value="TUDOR"/>
    <property type="match status" value="3"/>
</dbReference>
<accession>A0A0B7AM78</accession>
<evidence type="ECO:0000259" key="1">
    <source>
        <dbReference type="PROSITE" id="PS50304"/>
    </source>
</evidence>
<evidence type="ECO:0000313" key="2">
    <source>
        <dbReference type="EMBL" id="CEK81010.1"/>
    </source>
</evidence>
<dbReference type="EMBL" id="HACG01034145">
    <property type="protein sequence ID" value="CEK81010.1"/>
    <property type="molecule type" value="Transcribed_RNA"/>
</dbReference>
<dbReference type="SUPFAM" id="SSF50199">
    <property type="entry name" value="Staphylococcal nuclease"/>
    <property type="match status" value="1"/>
</dbReference>
<proteinExistence type="predicted"/>
<organism evidence="2">
    <name type="scientific">Arion vulgaris</name>
    <dbReference type="NCBI Taxonomy" id="1028688"/>
    <lineage>
        <taxon>Eukaryota</taxon>
        <taxon>Metazoa</taxon>
        <taxon>Spiralia</taxon>
        <taxon>Lophotrochozoa</taxon>
        <taxon>Mollusca</taxon>
        <taxon>Gastropoda</taxon>
        <taxon>Heterobranchia</taxon>
        <taxon>Euthyneura</taxon>
        <taxon>Panpulmonata</taxon>
        <taxon>Eupulmonata</taxon>
        <taxon>Stylommatophora</taxon>
        <taxon>Helicina</taxon>
        <taxon>Arionoidea</taxon>
        <taxon>Arionidae</taxon>
        <taxon>Arion</taxon>
    </lineage>
</organism>
<dbReference type="PANTHER" id="PTHR22948">
    <property type="entry name" value="TUDOR DOMAIN CONTAINING PROTEIN"/>
    <property type="match status" value="1"/>
</dbReference>
<dbReference type="InterPro" id="IPR035437">
    <property type="entry name" value="SNase_OB-fold_sf"/>
</dbReference>